<dbReference type="EMBL" id="QEAS01000026">
    <property type="protein sequence ID" value="PWG78382.1"/>
    <property type="molecule type" value="Genomic_DNA"/>
</dbReference>
<dbReference type="PANTHER" id="PTHR30509:SF9">
    <property type="entry name" value="MULTIDRUG RESISTANCE PROTEIN MDTO"/>
    <property type="match status" value="1"/>
</dbReference>
<evidence type="ECO:0000256" key="6">
    <source>
        <dbReference type="ARBA" id="ARBA00043993"/>
    </source>
</evidence>
<comment type="caution">
    <text evidence="10">The sequence shown here is derived from an EMBL/GenBank/DDBJ whole genome shotgun (WGS) entry which is preliminary data.</text>
</comment>
<dbReference type="Proteomes" id="UP000245647">
    <property type="component" value="Unassembled WGS sequence"/>
</dbReference>
<feature type="transmembrane region" description="Helical" evidence="7">
    <location>
        <begin position="497"/>
        <end position="517"/>
    </location>
</feature>
<feature type="transmembrane region" description="Helical" evidence="7">
    <location>
        <begin position="529"/>
        <end position="549"/>
    </location>
</feature>
<feature type="transmembrane region" description="Helical" evidence="7">
    <location>
        <begin position="153"/>
        <end position="172"/>
    </location>
</feature>
<feature type="transmembrane region" description="Helical" evidence="7">
    <location>
        <begin position="458"/>
        <end position="491"/>
    </location>
</feature>
<keyword evidence="5 7" id="KW-0472">Membrane</keyword>
<reference evidence="10 11" key="1">
    <citation type="submission" date="2018-04" db="EMBL/GenBank/DDBJ databases">
        <title>Pedobacter chongqingensis sp. nov., isolated from a rottenly hemp rope.</title>
        <authorList>
            <person name="Cai Y."/>
        </authorList>
    </citation>
    <scope>NUCLEOTIDE SEQUENCE [LARGE SCALE GENOMIC DNA]</scope>
    <source>
        <strain evidence="10 11">FJ4-8</strain>
    </source>
</reference>
<comment type="similarity">
    <text evidence="6">Belongs to the YccS/YhfK family.</text>
</comment>
<dbReference type="InterPro" id="IPR049453">
    <property type="entry name" value="Memb_transporter_dom"/>
</dbReference>
<dbReference type="AlphaFoldDB" id="A0A2U2PAH4"/>
<sequence length="709" mass="79698">MYYFCSRLSKWLSCMSKYSVITRFFHFFLSEYFTDALRITLTVVVPVVMAFSLGYSREAITIGLGALMISLTDSAGSILQKSRISLISVPLFFLLSYITASVWYMPVVTGVWLTLVVFGCSMLTAYGNRFYLLGSAAIIFMIFVLGFKPNDPIAFSFEVLAGATWYYLVSLLQSRLFPFKSVRHSIAECIFATAGFLRVKALFYDVNTPIDEAQKQLLARHLKVNEKQEQLRSIILREPRAMNEGDIKGKMLLRASVSVIDLYEEITAVHYDYVQVRGVFRVSGVLELVNRIIELMSAELFRLGYAVNSGADIQLQESYNEELDLMSQRLQYIIERETPDNALLLKKLQMNVSGVSEHIEAIRSALMKEEDKWPDETQIEYDHFVSNEMPGAALLTNISVNSPVFRFSLRLTLACVLGYILSLFLPLGNYSYWILLTIVIIMRPSFQHTVRRNKERLGGSLLGIGAGLILLYILPGQSVQLITAIFFLLAFFACNRINYQVSVIFITIMVILCLNIYTGSDASFILERLVDTLIGCGIAFAAAYVFPVWESGRISFFMAEVLKANIVYLEKLLFELSGKPAQPTSYKLSRKDAYVSLANLSTAFNGMLSEPRRFSGRQKNVFQFQILNQMLTSVLSSLFSVLRAGEAFSGSVPGKAAVTEAIDALKSGLSLVRNDHHSLTGNPDVRGEKSDWLVGICREIHLHCAEFSE</sequence>
<evidence type="ECO:0000259" key="9">
    <source>
        <dbReference type="Pfam" id="PF13515"/>
    </source>
</evidence>
<evidence type="ECO:0000259" key="8">
    <source>
        <dbReference type="Pfam" id="PF12805"/>
    </source>
</evidence>
<evidence type="ECO:0000313" key="10">
    <source>
        <dbReference type="EMBL" id="PWG78382.1"/>
    </source>
</evidence>
<feature type="domain" description="Integral membrane protein YccS N-terminal" evidence="8">
    <location>
        <begin position="87"/>
        <end position="349"/>
    </location>
</feature>
<comment type="subcellular location">
    <subcellularLocation>
        <location evidence="1">Cell membrane</location>
        <topology evidence="1">Multi-pass membrane protein</topology>
    </subcellularLocation>
</comment>
<feature type="transmembrane region" description="Helical" evidence="7">
    <location>
        <begin position="36"/>
        <end position="55"/>
    </location>
</feature>
<evidence type="ECO:0000256" key="4">
    <source>
        <dbReference type="ARBA" id="ARBA00022989"/>
    </source>
</evidence>
<dbReference type="GO" id="GO:0005886">
    <property type="term" value="C:plasma membrane"/>
    <property type="evidence" value="ECO:0007669"/>
    <property type="project" value="UniProtKB-SubCell"/>
</dbReference>
<evidence type="ECO:0000256" key="5">
    <source>
        <dbReference type="ARBA" id="ARBA00023136"/>
    </source>
</evidence>
<evidence type="ECO:0000256" key="2">
    <source>
        <dbReference type="ARBA" id="ARBA00022475"/>
    </source>
</evidence>
<evidence type="ECO:0000256" key="3">
    <source>
        <dbReference type="ARBA" id="ARBA00022692"/>
    </source>
</evidence>
<keyword evidence="4 7" id="KW-1133">Transmembrane helix</keyword>
<accession>A0A2U2PAH4</accession>
<dbReference type="PANTHER" id="PTHR30509">
    <property type="entry name" value="P-HYDROXYBENZOIC ACID EFFLUX PUMP SUBUNIT-RELATED"/>
    <property type="match status" value="1"/>
</dbReference>
<dbReference type="Pfam" id="PF13515">
    <property type="entry name" value="FUSC_2"/>
    <property type="match status" value="1"/>
</dbReference>
<dbReference type="InterPro" id="IPR032692">
    <property type="entry name" value="YccS_N"/>
</dbReference>
<keyword evidence="11" id="KW-1185">Reference proteome</keyword>
<feature type="domain" description="Integral membrane bound transporter" evidence="9">
    <location>
        <begin position="416"/>
        <end position="541"/>
    </location>
</feature>
<feature type="transmembrane region" description="Helical" evidence="7">
    <location>
        <begin position="130"/>
        <end position="147"/>
    </location>
</feature>
<protein>
    <submittedName>
        <fullName evidence="10">Uncharacterized protein</fullName>
    </submittedName>
</protein>
<evidence type="ECO:0000256" key="7">
    <source>
        <dbReference type="SAM" id="Phobius"/>
    </source>
</evidence>
<keyword evidence="3 7" id="KW-0812">Transmembrane</keyword>
<proteinExistence type="inferred from homology"/>
<feature type="transmembrane region" description="Helical" evidence="7">
    <location>
        <begin position="91"/>
        <end position="118"/>
    </location>
</feature>
<dbReference type="Pfam" id="PF12805">
    <property type="entry name" value="FUSC-like"/>
    <property type="match status" value="1"/>
</dbReference>
<evidence type="ECO:0000256" key="1">
    <source>
        <dbReference type="ARBA" id="ARBA00004651"/>
    </source>
</evidence>
<evidence type="ECO:0000313" key="11">
    <source>
        <dbReference type="Proteomes" id="UP000245647"/>
    </source>
</evidence>
<gene>
    <name evidence="10" type="ORF">DDR33_22740</name>
</gene>
<keyword evidence="2" id="KW-1003">Cell membrane</keyword>
<name>A0A2U2PAH4_9SPHI</name>
<organism evidence="10 11">
    <name type="scientific">Pararcticibacter amylolyticus</name>
    <dbReference type="NCBI Taxonomy" id="2173175"/>
    <lineage>
        <taxon>Bacteria</taxon>
        <taxon>Pseudomonadati</taxon>
        <taxon>Bacteroidota</taxon>
        <taxon>Sphingobacteriia</taxon>
        <taxon>Sphingobacteriales</taxon>
        <taxon>Sphingobacteriaceae</taxon>
        <taxon>Pararcticibacter</taxon>
    </lineage>
</organism>